<protein>
    <submittedName>
        <fullName evidence="1">Uncharacterized protein m164L</fullName>
    </submittedName>
</protein>
<sequence>MQNHGKFVLKNGQLLSMQQHEGRLGLQMPQAWTLQTWQMGCCSAVNARAARQATTKCRPAARMNL</sequence>
<proteinExistence type="predicted"/>
<accession>A7ITP4</accession>
<gene>
    <name evidence="1" type="primary">m164L</name>
    <name evidence="1" type="ORF">MT325_m164L</name>
</gene>
<reference evidence="1 2" key="1">
    <citation type="journal article" date="2007" name="Virology">
        <title>Sequence and annotation of the 314-kb MT325 and the 321-kb FR483 viruses that infect Chlorella Pbi.</title>
        <authorList>
            <person name="Fitzgerald L.A."/>
            <person name="Graves M.V."/>
            <person name="Li X."/>
            <person name="Feldblyum T."/>
            <person name="Hartigan J."/>
            <person name="Van Etten J.L."/>
        </authorList>
    </citation>
    <scope>NUCLEOTIDE SEQUENCE [LARGE SCALE GENOMIC DNA]</scope>
    <source>
        <strain evidence="1 2">MT325</strain>
    </source>
</reference>
<name>A7ITP4_PBCVM</name>
<evidence type="ECO:0000313" key="1">
    <source>
        <dbReference type="EMBL" id="ABT13718.1"/>
    </source>
</evidence>
<dbReference type="EMBL" id="DQ491001">
    <property type="protein sequence ID" value="ABT13718.1"/>
    <property type="molecule type" value="Genomic_DNA"/>
</dbReference>
<dbReference type="Proteomes" id="UP000246715">
    <property type="component" value="Segment"/>
</dbReference>
<organism evidence="1 2">
    <name type="scientific">Paramecium bursaria Chlorella virus MT325</name>
    <name type="common">PBCV-MT325</name>
    <dbReference type="NCBI Taxonomy" id="346932"/>
    <lineage>
        <taxon>Viruses</taxon>
        <taxon>Varidnaviria</taxon>
        <taxon>Bamfordvirae</taxon>
        <taxon>Nucleocytoviricota</taxon>
        <taxon>Megaviricetes</taxon>
        <taxon>Algavirales</taxon>
        <taxon>Phycodnaviridae</taxon>
        <taxon>Chlorovirus</taxon>
        <taxon>Chlorovirus conductrix</taxon>
        <taxon>Paramecium bursaria Chlorella virus A1</taxon>
    </lineage>
</organism>
<organismHost>
    <name type="scientific">Paramecium bursaria</name>
    <dbReference type="NCBI Taxonomy" id="74790"/>
</organismHost>
<evidence type="ECO:0000313" key="2">
    <source>
        <dbReference type="Proteomes" id="UP000246715"/>
    </source>
</evidence>